<dbReference type="Proteomes" id="UP000653231">
    <property type="component" value="Unassembled WGS sequence"/>
</dbReference>
<organism evidence="2 3">
    <name type="scientific">Microbispora bryophytorum subsp. camponoti</name>
    <dbReference type="NCBI Taxonomy" id="1677852"/>
    <lineage>
        <taxon>Bacteria</taxon>
        <taxon>Bacillati</taxon>
        <taxon>Actinomycetota</taxon>
        <taxon>Actinomycetes</taxon>
        <taxon>Streptosporangiales</taxon>
        <taxon>Streptosporangiaceae</taxon>
        <taxon>Microbispora</taxon>
    </lineage>
</organism>
<reference evidence="2 3" key="1">
    <citation type="submission" date="2020-09" db="EMBL/GenBank/DDBJ databases">
        <title>Actinomycete isolated from the Camponotus japonicus Mayr.</title>
        <authorList>
            <person name="Gong X."/>
        </authorList>
    </citation>
    <scope>NUCLEOTIDE SEQUENCE [LARGE SCALE GENOMIC DNA]</scope>
    <source>
        <strain evidence="2 3">2C-HV3</strain>
    </source>
</reference>
<evidence type="ECO:0000313" key="2">
    <source>
        <dbReference type="EMBL" id="MBD3142933.1"/>
    </source>
</evidence>
<dbReference type="RefSeq" id="WP_191050674.1">
    <property type="nucleotide sequence ID" value="NZ_JACXRZ010000004.1"/>
</dbReference>
<evidence type="ECO:0000313" key="3">
    <source>
        <dbReference type="Proteomes" id="UP000653231"/>
    </source>
</evidence>
<keyword evidence="3" id="KW-1185">Reference proteome</keyword>
<keyword evidence="1" id="KW-1133">Transmembrane helix</keyword>
<feature type="transmembrane region" description="Helical" evidence="1">
    <location>
        <begin position="6"/>
        <end position="23"/>
    </location>
</feature>
<proteinExistence type="predicted"/>
<dbReference type="EMBL" id="JACXRZ010000004">
    <property type="protein sequence ID" value="MBD3142933.1"/>
    <property type="molecule type" value="Genomic_DNA"/>
</dbReference>
<accession>A0ABR8L392</accession>
<keyword evidence="1" id="KW-0812">Transmembrane</keyword>
<evidence type="ECO:0000256" key="1">
    <source>
        <dbReference type="SAM" id="Phobius"/>
    </source>
</evidence>
<keyword evidence="1" id="KW-0472">Membrane</keyword>
<name>A0ABR8L392_9ACTN</name>
<comment type="caution">
    <text evidence="2">The sequence shown here is derived from an EMBL/GenBank/DDBJ whole genome shotgun (WGS) entry which is preliminary data.</text>
</comment>
<sequence>MGFHALDGVAILTVAVAVAVAVVRRARALVKGVPAAASTGAHVAV</sequence>
<gene>
    <name evidence="2" type="ORF">IEQ31_07015</name>
</gene>
<protein>
    <submittedName>
        <fullName evidence="2">Uncharacterized protein</fullName>
    </submittedName>
</protein>